<dbReference type="SUPFAM" id="SSF54001">
    <property type="entry name" value="Cysteine proteinases"/>
    <property type="match status" value="1"/>
</dbReference>
<keyword evidence="4" id="KW-0788">Thiol protease</keyword>
<comment type="similarity">
    <text evidence="1">Belongs to the peptidase C40 family.</text>
</comment>
<comment type="caution">
    <text evidence="6">The sequence shown here is derived from an EMBL/GenBank/DDBJ whole genome shotgun (WGS) entry which is preliminary data.</text>
</comment>
<evidence type="ECO:0000256" key="4">
    <source>
        <dbReference type="ARBA" id="ARBA00022807"/>
    </source>
</evidence>
<feature type="domain" description="NlpC/P60" evidence="5">
    <location>
        <begin position="229"/>
        <end position="308"/>
    </location>
</feature>
<sequence>MRDAQNSVDKNVHIKYGIAISQGLIKQFPMETFLADEEDPSDPEWDEAALCLCMVGEPLLILGSVQEESYLYVRNECSEGWISAESVAVCRNRAEWLMAAFPIHPLVVTGDMVWLEASAVYPGTSAYRLRMGTVLELCVEEGIPEIKETIETNRKKGTGAVIETTEAQAEQRVQNRLSWNNYIVWLPCRAPDGSFFRQKGLIPMSRDVSVGYLSLTNEEIIKQAFKCLGDRYGWGGMLESRDCSSYIREVYRCFGWILPRNTTGQLQMPVRKIELAGRRCSEKKQILKVLEPGTLLYFPGHVMMYLGYENGNFYVINDVSRLVKEGETMPVRVRSVIVNTLAVRRPNLRTWMEELTLALIPWET</sequence>
<evidence type="ECO:0000313" key="6">
    <source>
        <dbReference type="EMBL" id="MBC5657335.1"/>
    </source>
</evidence>
<evidence type="ECO:0000256" key="2">
    <source>
        <dbReference type="ARBA" id="ARBA00022670"/>
    </source>
</evidence>
<name>A0AAW3X5S4_9CLOT</name>
<keyword evidence="7" id="KW-1185">Reference proteome</keyword>
<keyword evidence="3" id="KW-0378">Hydrolase</keyword>
<evidence type="ECO:0000313" key="7">
    <source>
        <dbReference type="Proteomes" id="UP000653904"/>
    </source>
</evidence>
<dbReference type="GO" id="GO:0006508">
    <property type="term" value="P:proteolysis"/>
    <property type="evidence" value="ECO:0007669"/>
    <property type="project" value="UniProtKB-KW"/>
</dbReference>
<gene>
    <name evidence="6" type="ORF">H8S19_09760</name>
</gene>
<organism evidence="6 7">
    <name type="scientific">Clostridium segne</name>
    <dbReference type="NCBI Taxonomy" id="2763038"/>
    <lineage>
        <taxon>Bacteria</taxon>
        <taxon>Bacillati</taxon>
        <taxon>Bacillota</taxon>
        <taxon>Clostridia</taxon>
        <taxon>Eubacteriales</taxon>
        <taxon>Clostridiaceae</taxon>
        <taxon>Clostridium</taxon>
    </lineage>
</organism>
<dbReference type="AlphaFoldDB" id="A0AAW3X5S4"/>
<dbReference type="EMBL" id="JACOOW010000012">
    <property type="protein sequence ID" value="MBC5657335.1"/>
    <property type="molecule type" value="Genomic_DNA"/>
</dbReference>
<evidence type="ECO:0000256" key="1">
    <source>
        <dbReference type="ARBA" id="ARBA00007074"/>
    </source>
</evidence>
<evidence type="ECO:0000256" key="3">
    <source>
        <dbReference type="ARBA" id="ARBA00022801"/>
    </source>
</evidence>
<dbReference type="Proteomes" id="UP000653904">
    <property type="component" value="Unassembled WGS sequence"/>
</dbReference>
<accession>A0AAW3X5S4</accession>
<keyword evidence="2" id="KW-0645">Protease</keyword>
<dbReference type="GO" id="GO:0008234">
    <property type="term" value="F:cysteine-type peptidase activity"/>
    <property type="evidence" value="ECO:0007669"/>
    <property type="project" value="UniProtKB-KW"/>
</dbReference>
<dbReference type="PANTHER" id="PTHR47053">
    <property type="entry name" value="MUREIN DD-ENDOPEPTIDASE MEPH-RELATED"/>
    <property type="match status" value="1"/>
</dbReference>
<dbReference type="InterPro" id="IPR051202">
    <property type="entry name" value="Peptidase_C40"/>
</dbReference>
<proteinExistence type="inferred from homology"/>
<protein>
    <submittedName>
        <fullName evidence="6">C40 family peptidase</fullName>
    </submittedName>
</protein>
<dbReference type="Gene3D" id="3.90.1720.10">
    <property type="entry name" value="endopeptidase domain like (from Nostoc punctiforme)"/>
    <property type="match status" value="1"/>
</dbReference>
<dbReference type="PANTHER" id="PTHR47053:SF1">
    <property type="entry name" value="MUREIN DD-ENDOPEPTIDASE MEPH-RELATED"/>
    <property type="match status" value="1"/>
</dbReference>
<dbReference type="RefSeq" id="WP_182457199.1">
    <property type="nucleotide sequence ID" value="NZ_JACOOW010000012.1"/>
</dbReference>
<dbReference type="InterPro" id="IPR038765">
    <property type="entry name" value="Papain-like_cys_pep_sf"/>
</dbReference>
<evidence type="ECO:0000259" key="5">
    <source>
        <dbReference type="Pfam" id="PF00877"/>
    </source>
</evidence>
<reference evidence="6 7" key="1">
    <citation type="submission" date="2020-08" db="EMBL/GenBank/DDBJ databases">
        <title>Genome public.</title>
        <authorList>
            <person name="Liu C."/>
            <person name="Sun Q."/>
        </authorList>
    </citation>
    <scope>NUCLEOTIDE SEQUENCE [LARGE SCALE GENOMIC DNA]</scope>
    <source>
        <strain evidence="6 7">BX14</strain>
    </source>
</reference>
<dbReference type="InterPro" id="IPR000064">
    <property type="entry name" value="NLP_P60_dom"/>
</dbReference>
<dbReference type="Pfam" id="PF00877">
    <property type="entry name" value="NLPC_P60"/>
    <property type="match status" value="1"/>
</dbReference>